<dbReference type="Gene3D" id="1.10.1420.10">
    <property type="match status" value="1"/>
</dbReference>
<proteinExistence type="predicted"/>
<protein>
    <submittedName>
        <fullName evidence="1">Uncharacterized protein</fullName>
    </submittedName>
</protein>
<dbReference type="Proteomes" id="UP000012137">
    <property type="component" value="Unassembled WGS sequence"/>
</dbReference>
<dbReference type="EMBL" id="AHMZ02000099">
    <property type="protein sequence ID" value="EMN29978.1"/>
    <property type="molecule type" value="Genomic_DNA"/>
</dbReference>
<evidence type="ECO:0000313" key="1">
    <source>
        <dbReference type="EMBL" id="EMN29978.1"/>
    </source>
</evidence>
<organism evidence="1 2">
    <name type="scientific">Leptospira interrogans serovar Pyrogenes str. L0374</name>
    <dbReference type="NCBI Taxonomy" id="1049928"/>
    <lineage>
        <taxon>Bacteria</taxon>
        <taxon>Pseudomonadati</taxon>
        <taxon>Spirochaetota</taxon>
        <taxon>Spirochaetia</taxon>
        <taxon>Leptospirales</taxon>
        <taxon>Leptospiraceae</taxon>
        <taxon>Leptospira</taxon>
    </lineage>
</organism>
<dbReference type="AlphaFoldDB" id="M6KE48"/>
<evidence type="ECO:0000313" key="2">
    <source>
        <dbReference type="Proteomes" id="UP000012137"/>
    </source>
</evidence>
<name>M6KE48_LEPIR</name>
<gene>
    <name evidence="1" type="ORF">LEP1GSC083_1882</name>
</gene>
<sequence>MILGNGIFLKKGFSQKLDQAREAGVKGKDWILDLETKEKKEPV</sequence>
<reference evidence="1 2" key="1">
    <citation type="submission" date="2013-01" db="EMBL/GenBank/DDBJ databases">
        <authorList>
            <person name="Harkins D.M."/>
            <person name="Durkin A.S."/>
            <person name="Brinkac L.M."/>
            <person name="Haft D.H."/>
            <person name="Selengut J.D."/>
            <person name="Sanka R."/>
            <person name="DePew J."/>
            <person name="Purushe J."/>
            <person name="Peacock S.J."/>
            <person name="Thaipadungpanit J."/>
            <person name="Wuthiekanun V.W."/>
            <person name="Day N.P."/>
            <person name="Vinetz J.M."/>
            <person name="Sutton G.G."/>
            <person name="Nierman W.C."/>
            <person name="Fouts D.E."/>
        </authorList>
    </citation>
    <scope>NUCLEOTIDE SEQUENCE [LARGE SCALE GENOMIC DNA]</scope>
    <source>
        <strain evidence="1 2">L0374</strain>
    </source>
</reference>
<accession>M6KE48</accession>
<comment type="caution">
    <text evidence="1">The sequence shown here is derived from an EMBL/GenBank/DDBJ whole genome shotgun (WGS) entry which is preliminary data.</text>
</comment>